<organism evidence="4 5">
    <name type="scientific">Bifidobacterium goeldii</name>
    <dbReference type="NCBI Taxonomy" id="2306975"/>
    <lineage>
        <taxon>Bacteria</taxon>
        <taxon>Bacillati</taxon>
        <taxon>Actinomycetota</taxon>
        <taxon>Actinomycetes</taxon>
        <taxon>Bifidobacteriales</taxon>
        <taxon>Bifidobacteriaceae</taxon>
        <taxon>Bifidobacterium</taxon>
    </lineage>
</organism>
<dbReference type="SUPFAM" id="SSF49879">
    <property type="entry name" value="SMAD/FHA domain"/>
    <property type="match status" value="1"/>
</dbReference>
<gene>
    <name evidence="4" type="ORF">D2E25_0744</name>
</gene>
<dbReference type="Proteomes" id="UP000287533">
    <property type="component" value="Unassembled WGS sequence"/>
</dbReference>
<proteinExistence type="predicted"/>
<evidence type="ECO:0000256" key="2">
    <source>
        <dbReference type="SAM" id="MobiDB-lite"/>
    </source>
</evidence>
<dbReference type="SMART" id="SM00240">
    <property type="entry name" value="FHA"/>
    <property type="match status" value="1"/>
</dbReference>
<reference evidence="4 5" key="1">
    <citation type="submission" date="2018-09" db="EMBL/GenBank/DDBJ databases">
        <title>Characterization of the phylogenetic diversity of five novel species belonging to the genus Bifidobacterium.</title>
        <authorList>
            <person name="Lugli G.A."/>
            <person name="Duranti S."/>
            <person name="Milani C."/>
        </authorList>
    </citation>
    <scope>NUCLEOTIDE SEQUENCE [LARGE SCALE GENOMIC DNA]</scope>
    <source>
        <strain evidence="4 5">2034B</strain>
    </source>
</reference>
<accession>A0A430FL07</accession>
<name>A0A430FL07_9BIFI</name>
<dbReference type="OrthoDB" id="3254248at2"/>
<evidence type="ECO:0000313" key="4">
    <source>
        <dbReference type="EMBL" id="RSX53421.1"/>
    </source>
</evidence>
<comment type="caution">
    <text evidence="4">The sequence shown here is derived from an EMBL/GenBank/DDBJ whole genome shotgun (WGS) entry which is preliminary data.</text>
</comment>
<dbReference type="Pfam" id="PF00498">
    <property type="entry name" value="FHA"/>
    <property type="match status" value="1"/>
</dbReference>
<evidence type="ECO:0000259" key="3">
    <source>
        <dbReference type="PROSITE" id="PS50006"/>
    </source>
</evidence>
<feature type="domain" description="FHA" evidence="3">
    <location>
        <begin position="93"/>
        <end position="147"/>
    </location>
</feature>
<evidence type="ECO:0000313" key="5">
    <source>
        <dbReference type="Proteomes" id="UP000287533"/>
    </source>
</evidence>
<protein>
    <submittedName>
        <fullName evidence="4">FHA domain-containing protein</fullName>
    </submittedName>
</protein>
<dbReference type="EMBL" id="QXGL01000002">
    <property type="protein sequence ID" value="RSX53421.1"/>
    <property type="molecule type" value="Genomic_DNA"/>
</dbReference>
<keyword evidence="1" id="KW-0597">Phosphoprotein</keyword>
<sequence length="183" mass="20078">MLRQCPMSRGMNEPPQPPIVPAERHRLHDYGDDHSDCSAEIAQAVHDAVRAGIQPRDTAITDADNAAPASPSALAYELHNPSTGQSVTVDSSVLLGRHPAHRLPEGLIAVRLEDPTRTVSRNHAVIVLDDDGRVWIEDCGSLNGTHIIHHDQQITVDQGRPVQVEVPATIRIGNQFFDFDQCR</sequence>
<keyword evidence="5" id="KW-1185">Reference proteome</keyword>
<dbReference type="AlphaFoldDB" id="A0A430FL07"/>
<feature type="region of interest" description="Disordered" evidence="2">
    <location>
        <begin position="1"/>
        <end position="21"/>
    </location>
</feature>
<evidence type="ECO:0000256" key="1">
    <source>
        <dbReference type="ARBA" id="ARBA00022553"/>
    </source>
</evidence>
<dbReference type="InterPro" id="IPR008984">
    <property type="entry name" value="SMAD_FHA_dom_sf"/>
</dbReference>
<dbReference type="InterPro" id="IPR000253">
    <property type="entry name" value="FHA_dom"/>
</dbReference>
<dbReference type="Gene3D" id="2.60.200.20">
    <property type="match status" value="1"/>
</dbReference>
<dbReference type="PROSITE" id="PS50006">
    <property type="entry name" value="FHA_DOMAIN"/>
    <property type="match status" value="1"/>
</dbReference>